<protein>
    <submittedName>
        <fullName evidence="1">Uncharacterized protein</fullName>
    </submittedName>
</protein>
<evidence type="ECO:0000313" key="2">
    <source>
        <dbReference type="Proteomes" id="UP000215914"/>
    </source>
</evidence>
<gene>
    <name evidence="1" type="ORF">HanXRQr2_Chr07g0309451</name>
</gene>
<dbReference type="EMBL" id="MNCJ02000322">
    <property type="protein sequence ID" value="KAF5799869.1"/>
    <property type="molecule type" value="Genomic_DNA"/>
</dbReference>
<dbReference type="AlphaFoldDB" id="A0A9K3IMY0"/>
<comment type="caution">
    <text evidence="1">The sequence shown here is derived from an EMBL/GenBank/DDBJ whole genome shotgun (WGS) entry which is preliminary data.</text>
</comment>
<accession>A0A9K3IMY0</accession>
<proteinExistence type="predicted"/>
<evidence type="ECO:0000313" key="1">
    <source>
        <dbReference type="EMBL" id="KAF5799869.1"/>
    </source>
</evidence>
<dbReference type="Gramene" id="mRNA:HanXRQr2_Chr07g0309451">
    <property type="protein sequence ID" value="CDS:HanXRQr2_Chr07g0309451.1"/>
    <property type="gene ID" value="HanXRQr2_Chr07g0309451"/>
</dbReference>
<organism evidence="1 2">
    <name type="scientific">Helianthus annuus</name>
    <name type="common">Common sunflower</name>
    <dbReference type="NCBI Taxonomy" id="4232"/>
    <lineage>
        <taxon>Eukaryota</taxon>
        <taxon>Viridiplantae</taxon>
        <taxon>Streptophyta</taxon>
        <taxon>Embryophyta</taxon>
        <taxon>Tracheophyta</taxon>
        <taxon>Spermatophyta</taxon>
        <taxon>Magnoliopsida</taxon>
        <taxon>eudicotyledons</taxon>
        <taxon>Gunneridae</taxon>
        <taxon>Pentapetalae</taxon>
        <taxon>asterids</taxon>
        <taxon>campanulids</taxon>
        <taxon>Asterales</taxon>
        <taxon>Asteraceae</taxon>
        <taxon>Asteroideae</taxon>
        <taxon>Heliantheae alliance</taxon>
        <taxon>Heliantheae</taxon>
        <taxon>Helianthus</taxon>
    </lineage>
</organism>
<keyword evidence="2" id="KW-1185">Reference proteome</keyword>
<reference evidence="1" key="2">
    <citation type="submission" date="2020-06" db="EMBL/GenBank/DDBJ databases">
        <title>Helianthus annuus Genome sequencing and assembly Release 2.</title>
        <authorList>
            <person name="Gouzy J."/>
            <person name="Langlade N."/>
            <person name="Munos S."/>
        </authorList>
    </citation>
    <scope>NUCLEOTIDE SEQUENCE</scope>
    <source>
        <tissue evidence="1">Leaves</tissue>
    </source>
</reference>
<reference evidence="1" key="1">
    <citation type="journal article" date="2017" name="Nature">
        <title>The sunflower genome provides insights into oil metabolism, flowering and Asterid evolution.</title>
        <authorList>
            <person name="Badouin H."/>
            <person name="Gouzy J."/>
            <person name="Grassa C.J."/>
            <person name="Murat F."/>
            <person name="Staton S.E."/>
            <person name="Cottret L."/>
            <person name="Lelandais-Briere C."/>
            <person name="Owens G.L."/>
            <person name="Carrere S."/>
            <person name="Mayjonade B."/>
            <person name="Legrand L."/>
            <person name="Gill N."/>
            <person name="Kane N.C."/>
            <person name="Bowers J.E."/>
            <person name="Hubner S."/>
            <person name="Bellec A."/>
            <person name="Berard A."/>
            <person name="Berges H."/>
            <person name="Blanchet N."/>
            <person name="Boniface M.C."/>
            <person name="Brunel D."/>
            <person name="Catrice O."/>
            <person name="Chaidir N."/>
            <person name="Claudel C."/>
            <person name="Donnadieu C."/>
            <person name="Faraut T."/>
            <person name="Fievet G."/>
            <person name="Helmstetter N."/>
            <person name="King M."/>
            <person name="Knapp S.J."/>
            <person name="Lai Z."/>
            <person name="Le Paslier M.C."/>
            <person name="Lippi Y."/>
            <person name="Lorenzon L."/>
            <person name="Mandel J.R."/>
            <person name="Marage G."/>
            <person name="Marchand G."/>
            <person name="Marquand E."/>
            <person name="Bret-Mestries E."/>
            <person name="Morien E."/>
            <person name="Nambeesan S."/>
            <person name="Nguyen T."/>
            <person name="Pegot-Espagnet P."/>
            <person name="Pouilly N."/>
            <person name="Raftis F."/>
            <person name="Sallet E."/>
            <person name="Schiex T."/>
            <person name="Thomas J."/>
            <person name="Vandecasteele C."/>
            <person name="Vares D."/>
            <person name="Vear F."/>
            <person name="Vautrin S."/>
            <person name="Crespi M."/>
            <person name="Mangin B."/>
            <person name="Burke J.M."/>
            <person name="Salse J."/>
            <person name="Munos S."/>
            <person name="Vincourt P."/>
            <person name="Rieseberg L.H."/>
            <person name="Langlade N.B."/>
        </authorList>
    </citation>
    <scope>NUCLEOTIDE SEQUENCE</scope>
    <source>
        <tissue evidence="1">Leaves</tissue>
    </source>
</reference>
<sequence length="116" mass="13565">MSKVRLRSLKEDMTWGRVGSGLLETDMVRSGLKIWYVKEGLENKDGYEMDRDERDDLMRYGWMYSGWLPVLRVKFWKNELVGRGDERRLGEKKVVGEGTTVEVVSGKVNGRWFMVV</sequence>
<name>A0A9K3IMY0_HELAN</name>
<dbReference type="Proteomes" id="UP000215914">
    <property type="component" value="Unassembled WGS sequence"/>
</dbReference>